<sequence length="110" mass="12504">PPGINVLHVDRLRINSSDPFASQQNDDTQSAPILIEGAPEPKVETIMAEVYYQRKLFYEVKSTGYALTAFEPAENLQENVSLDELEQRTVAYRTRQDELIFVGFRRGNEG</sequence>
<organism evidence="1 2">
    <name type="scientific">Delitschia confertaspora ATCC 74209</name>
    <dbReference type="NCBI Taxonomy" id="1513339"/>
    <lineage>
        <taxon>Eukaryota</taxon>
        <taxon>Fungi</taxon>
        <taxon>Dikarya</taxon>
        <taxon>Ascomycota</taxon>
        <taxon>Pezizomycotina</taxon>
        <taxon>Dothideomycetes</taxon>
        <taxon>Pleosporomycetidae</taxon>
        <taxon>Pleosporales</taxon>
        <taxon>Delitschiaceae</taxon>
        <taxon>Delitschia</taxon>
    </lineage>
</organism>
<feature type="non-terminal residue" evidence="1">
    <location>
        <position position="1"/>
    </location>
</feature>
<evidence type="ECO:0000313" key="1">
    <source>
        <dbReference type="EMBL" id="KAF2196330.1"/>
    </source>
</evidence>
<protein>
    <submittedName>
        <fullName evidence="1">Uncharacterized protein</fullName>
    </submittedName>
</protein>
<gene>
    <name evidence="1" type="ORF">GQ43DRAFT_383560</name>
</gene>
<dbReference type="Proteomes" id="UP000799536">
    <property type="component" value="Unassembled WGS sequence"/>
</dbReference>
<evidence type="ECO:0000313" key="2">
    <source>
        <dbReference type="Proteomes" id="UP000799536"/>
    </source>
</evidence>
<proteinExistence type="predicted"/>
<comment type="caution">
    <text evidence="1">The sequence shown here is derived from an EMBL/GenBank/DDBJ whole genome shotgun (WGS) entry which is preliminary data.</text>
</comment>
<dbReference type="EMBL" id="ML994416">
    <property type="protein sequence ID" value="KAF2196330.1"/>
    <property type="molecule type" value="Genomic_DNA"/>
</dbReference>
<dbReference type="AlphaFoldDB" id="A0A9P4JBQ0"/>
<keyword evidence="2" id="KW-1185">Reference proteome</keyword>
<dbReference type="OrthoDB" id="4509506at2759"/>
<reference evidence="1" key="1">
    <citation type="journal article" date="2020" name="Stud. Mycol.">
        <title>101 Dothideomycetes genomes: a test case for predicting lifestyles and emergence of pathogens.</title>
        <authorList>
            <person name="Haridas S."/>
            <person name="Albert R."/>
            <person name="Binder M."/>
            <person name="Bloem J."/>
            <person name="Labutti K."/>
            <person name="Salamov A."/>
            <person name="Andreopoulos B."/>
            <person name="Baker S."/>
            <person name="Barry K."/>
            <person name="Bills G."/>
            <person name="Bluhm B."/>
            <person name="Cannon C."/>
            <person name="Castanera R."/>
            <person name="Culley D."/>
            <person name="Daum C."/>
            <person name="Ezra D."/>
            <person name="Gonzalez J."/>
            <person name="Henrissat B."/>
            <person name="Kuo A."/>
            <person name="Liang C."/>
            <person name="Lipzen A."/>
            <person name="Lutzoni F."/>
            <person name="Magnuson J."/>
            <person name="Mondo S."/>
            <person name="Nolan M."/>
            <person name="Ohm R."/>
            <person name="Pangilinan J."/>
            <person name="Park H.-J."/>
            <person name="Ramirez L."/>
            <person name="Alfaro M."/>
            <person name="Sun H."/>
            <person name="Tritt A."/>
            <person name="Yoshinaga Y."/>
            <person name="Zwiers L.-H."/>
            <person name="Turgeon B."/>
            <person name="Goodwin S."/>
            <person name="Spatafora J."/>
            <person name="Crous P."/>
            <person name="Grigoriev I."/>
        </authorList>
    </citation>
    <scope>NUCLEOTIDE SEQUENCE</scope>
    <source>
        <strain evidence="1">ATCC 74209</strain>
    </source>
</reference>
<name>A0A9P4JBQ0_9PLEO</name>
<accession>A0A9P4JBQ0</accession>